<comment type="caution">
    <text evidence="2">The sequence shown here is derived from an EMBL/GenBank/DDBJ whole genome shotgun (WGS) entry which is preliminary data.</text>
</comment>
<evidence type="ECO:0000313" key="2">
    <source>
        <dbReference type="EMBL" id="RLQ88721.1"/>
    </source>
</evidence>
<keyword evidence="3" id="KW-1185">Reference proteome</keyword>
<dbReference type="InterPro" id="IPR052164">
    <property type="entry name" value="Anthracycline_SecMetBiosynth"/>
</dbReference>
<dbReference type="PANTHER" id="PTHR33993">
    <property type="entry name" value="GLYOXALASE-RELATED"/>
    <property type="match status" value="1"/>
</dbReference>
<name>A0A3L7JGH7_9HYPH</name>
<sequence length="121" mass="13023">MAKENVCVWFELPVTDLNASRAFYEKATGHSFKEEKADGKPMLVFDYKDRATVSGHLYEGKPAGNGQGPTIHIAVEGTVEDAMQRAKDAGGTIVSPVIEIPAGRFVYCTDPDGNSIGLFTA</sequence>
<dbReference type="Proteomes" id="UP000281094">
    <property type="component" value="Unassembled WGS sequence"/>
</dbReference>
<accession>A0A3L7JGH7</accession>
<dbReference type="InterPro" id="IPR004360">
    <property type="entry name" value="Glyas_Fos-R_dOase_dom"/>
</dbReference>
<reference evidence="2 3" key="1">
    <citation type="submission" date="2018-10" db="EMBL/GenBank/DDBJ databases">
        <title>Notoacmeibacter sp. M2BS9Y-3-1, whole genome shotgun sequence.</title>
        <authorList>
            <person name="Tuo L."/>
        </authorList>
    </citation>
    <scope>NUCLEOTIDE SEQUENCE [LARGE SCALE GENOMIC DNA]</scope>
    <source>
        <strain evidence="2 3">M2BS9Y-3-1</strain>
    </source>
</reference>
<evidence type="ECO:0000259" key="1">
    <source>
        <dbReference type="PROSITE" id="PS51819"/>
    </source>
</evidence>
<dbReference type="AlphaFoldDB" id="A0A3L7JGH7"/>
<dbReference type="PROSITE" id="PS51819">
    <property type="entry name" value="VOC"/>
    <property type="match status" value="1"/>
</dbReference>
<dbReference type="InterPro" id="IPR029068">
    <property type="entry name" value="Glyas_Bleomycin-R_OHBP_Dase"/>
</dbReference>
<dbReference type="Pfam" id="PF00903">
    <property type="entry name" value="Glyoxalase"/>
    <property type="match status" value="1"/>
</dbReference>
<gene>
    <name evidence="2" type="ORF">D8780_11365</name>
</gene>
<organism evidence="2 3">
    <name type="scientific">Notoacmeibacter ruber</name>
    <dbReference type="NCBI Taxonomy" id="2670375"/>
    <lineage>
        <taxon>Bacteria</taxon>
        <taxon>Pseudomonadati</taxon>
        <taxon>Pseudomonadota</taxon>
        <taxon>Alphaproteobacteria</taxon>
        <taxon>Hyphomicrobiales</taxon>
        <taxon>Notoacmeibacteraceae</taxon>
        <taxon>Notoacmeibacter</taxon>
    </lineage>
</organism>
<dbReference type="InterPro" id="IPR037523">
    <property type="entry name" value="VOC_core"/>
</dbReference>
<dbReference type="CDD" id="cd07247">
    <property type="entry name" value="SgaA_N_like"/>
    <property type="match status" value="1"/>
</dbReference>
<dbReference type="Gene3D" id="3.10.180.10">
    <property type="entry name" value="2,3-Dihydroxybiphenyl 1,2-Dioxygenase, domain 1"/>
    <property type="match status" value="1"/>
</dbReference>
<dbReference type="RefSeq" id="WP_121645687.1">
    <property type="nucleotide sequence ID" value="NZ_RCWN01000001.1"/>
</dbReference>
<evidence type="ECO:0000313" key="3">
    <source>
        <dbReference type="Proteomes" id="UP000281094"/>
    </source>
</evidence>
<feature type="domain" description="VOC" evidence="1">
    <location>
        <begin position="6"/>
        <end position="121"/>
    </location>
</feature>
<dbReference type="EMBL" id="RCWN01000001">
    <property type="protein sequence ID" value="RLQ88721.1"/>
    <property type="molecule type" value="Genomic_DNA"/>
</dbReference>
<protein>
    <submittedName>
        <fullName evidence="2">VOC family protein</fullName>
    </submittedName>
</protein>
<proteinExistence type="predicted"/>
<dbReference type="SUPFAM" id="SSF54593">
    <property type="entry name" value="Glyoxalase/Bleomycin resistance protein/Dihydroxybiphenyl dioxygenase"/>
    <property type="match status" value="1"/>
</dbReference>